<feature type="transmembrane region" description="Helical" evidence="5">
    <location>
        <begin position="217"/>
        <end position="238"/>
    </location>
</feature>
<feature type="transmembrane region" description="Helical" evidence="5">
    <location>
        <begin position="269"/>
        <end position="288"/>
    </location>
</feature>
<dbReference type="Pfam" id="PF14378">
    <property type="entry name" value="PAP2_3"/>
    <property type="match status" value="1"/>
</dbReference>
<sequence length="311" mass="33259">MDVVTPEAARMPAIRRAPFVYALIVADAAAVALFSLAAGGTFDWWLVALGAVAVAALLLPVPQWLSRWAPMLLIAIVFLALGGLSQRQGIHASSAFLIAADRALTGTVVPVWLQHHLPLLLGAPAWALTAVYLAHYVAPLLAAGWLWWRHRERFDAFVATYLLAMVIGFAVYLTFPQSPPWLAAQQGLLPHLHRSVVEVLQSLHLGSLYAGADPEPFGAMPSLHVTIPVLVAAVVISAQRSRWRWMWLLYPAAVAVAVLVMAEHYLTDTLAGVAVALVAAAVVSALPARALSGTGDGRVELLRGRGDPEPA</sequence>
<dbReference type="InterPro" id="IPR026841">
    <property type="entry name" value="Aur1/Ipt1"/>
</dbReference>
<evidence type="ECO:0000313" key="9">
    <source>
        <dbReference type="Proteomes" id="UP000248724"/>
    </source>
</evidence>
<protein>
    <submittedName>
        <fullName evidence="7">Phosphatase PAP2 family protein</fullName>
    </submittedName>
</protein>
<reference evidence="7 10" key="3">
    <citation type="submission" date="2020-10" db="EMBL/GenBank/DDBJ databases">
        <title>Ca. Dormibacterota MAGs.</title>
        <authorList>
            <person name="Montgomery K."/>
        </authorList>
    </citation>
    <scope>NUCLEOTIDE SEQUENCE [LARGE SCALE GENOMIC DNA]</scope>
    <source>
        <strain evidence="7">SC8812_S17_18</strain>
    </source>
</reference>
<evidence type="ECO:0000256" key="5">
    <source>
        <dbReference type="SAM" id="Phobius"/>
    </source>
</evidence>
<feature type="transmembrane region" description="Helical" evidence="5">
    <location>
        <begin position="68"/>
        <end position="84"/>
    </location>
</feature>
<dbReference type="PANTHER" id="PTHR31310">
    <property type="match status" value="1"/>
</dbReference>
<organism evidence="8 9">
    <name type="scientific">Candidatus Aeolococcus gillhamiae</name>
    <dbReference type="NCBI Taxonomy" id="3127015"/>
    <lineage>
        <taxon>Bacteria</taxon>
        <taxon>Bacillati</taxon>
        <taxon>Candidatus Dormiibacterota</taxon>
        <taxon>Candidatus Dormibacteria</taxon>
        <taxon>Candidatus Aeolococcales</taxon>
        <taxon>Candidatus Aeolococcaceae</taxon>
        <taxon>Candidatus Aeolococcus</taxon>
    </lineage>
</organism>
<proteinExistence type="predicted"/>
<dbReference type="PANTHER" id="PTHR31310:SF7">
    <property type="entry name" value="PA-PHOSPHATASE RELATED-FAMILY PROTEIN DDB_G0268928"/>
    <property type="match status" value="1"/>
</dbReference>
<feature type="transmembrane region" description="Helical" evidence="5">
    <location>
        <begin position="154"/>
        <end position="175"/>
    </location>
</feature>
<dbReference type="InterPro" id="IPR036938">
    <property type="entry name" value="PAP2/HPO_sf"/>
</dbReference>
<name>A0A2W5ZD72_9BACT</name>
<dbReference type="SUPFAM" id="SSF48317">
    <property type="entry name" value="Acid phosphatase/Vanadium-dependent haloperoxidase"/>
    <property type="match status" value="1"/>
</dbReference>
<accession>A0A2W5ZD72</accession>
<reference evidence="8 9" key="1">
    <citation type="journal article" date="2017" name="Nature">
        <title>Atmospheric trace gases support primary production in Antarctic desert surface soil.</title>
        <authorList>
            <person name="Ji M."/>
            <person name="Greening C."/>
            <person name="Vanwonterghem I."/>
            <person name="Carere C.R."/>
            <person name="Bay S.K."/>
            <person name="Steen J.A."/>
            <person name="Montgomery K."/>
            <person name="Lines T."/>
            <person name="Beardall J."/>
            <person name="van Dorst J."/>
            <person name="Snape I."/>
            <person name="Stott M.B."/>
            <person name="Hugenholtz P."/>
            <person name="Ferrari B.C."/>
        </authorList>
    </citation>
    <scope>NUCLEOTIDE SEQUENCE [LARGE SCALE GENOMIC DNA]</scope>
    <source>
        <strain evidence="8">RRmetagenome_bin12</strain>
    </source>
</reference>
<evidence type="ECO:0000259" key="6">
    <source>
        <dbReference type="Pfam" id="PF14378"/>
    </source>
</evidence>
<feature type="transmembrane region" description="Helical" evidence="5">
    <location>
        <begin position="44"/>
        <end position="62"/>
    </location>
</feature>
<feature type="transmembrane region" description="Helical" evidence="5">
    <location>
        <begin position="19"/>
        <end position="37"/>
    </location>
</feature>
<accession>A0A934N9M8</accession>
<dbReference type="Gene3D" id="1.20.144.10">
    <property type="entry name" value="Phosphatidic acid phosphatase type 2/haloperoxidase"/>
    <property type="match status" value="1"/>
</dbReference>
<evidence type="ECO:0000313" key="8">
    <source>
        <dbReference type="EMBL" id="PZR83389.1"/>
    </source>
</evidence>
<keyword evidence="4 5" id="KW-0472">Membrane</keyword>
<dbReference type="InterPro" id="IPR052185">
    <property type="entry name" value="IPC_Synthase-Related"/>
</dbReference>
<evidence type="ECO:0000256" key="1">
    <source>
        <dbReference type="ARBA" id="ARBA00004141"/>
    </source>
</evidence>
<gene>
    <name evidence="8" type="ORF">DLM65_02120</name>
    <name evidence="7" type="ORF">JF886_05945</name>
</gene>
<feature type="domain" description="Inositolphosphotransferase Aur1/Ipt1" evidence="6">
    <location>
        <begin position="97"/>
        <end position="281"/>
    </location>
</feature>
<comment type="caution">
    <text evidence="8">The sequence shown here is derived from an EMBL/GenBank/DDBJ whole genome shotgun (WGS) entry which is preliminary data.</text>
</comment>
<feature type="transmembrane region" description="Helical" evidence="5">
    <location>
        <begin position="125"/>
        <end position="147"/>
    </location>
</feature>
<evidence type="ECO:0000313" key="7">
    <source>
        <dbReference type="EMBL" id="MBJ7594397.1"/>
    </source>
</evidence>
<dbReference type="AlphaFoldDB" id="A0A2W5ZD72"/>
<reference evidence="8" key="2">
    <citation type="submission" date="2018-05" db="EMBL/GenBank/DDBJ databases">
        <authorList>
            <person name="Ferrari B."/>
        </authorList>
    </citation>
    <scope>NUCLEOTIDE SEQUENCE</scope>
    <source>
        <strain evidence="8">RRmetagenome_bin12</strain>
    </source>
</reference>
<comment type="subcellular location">
    <subcellularLocation>
        <location evidence="1">Membrane</location>
        <topology evidence="1">Multi-pass membrane protein</topology>
    </subcellularLocation>
</comment>
<evidence type="ECO:0000313" key="10">
    <source>
        <dbReference type="Proteomes" id="UP000606991"/>
    </source>
</evidence>
<dbReference type="GO" id="GO:0016020">
    <property type="term" value="C:membrane"/>
    <property type="evidence" value="ECO:0007669"/>
    <property type="project" value="UniProtKB-SubCell"/>
</dbReference>
<dbReference type="Proteomes" id="UP000248724">
    <property type="component" value="Unassembled WGS sequence"/>
</dbReference>
<dbReference type="RefSeq" id="WP_337310554.1">
    <property type="nucleotide sequence ID" value="NZ_JAEKNS010000067.1"/>
</dbReference>
<feature type="transmembrane region" description="Helical" evidence="5">
    <location>
        <begin position="245"/>
        <end position="263"/>
    </location>
</feature>
<dbReference type="EMBL" id="JAEKNS010000067">
    <property type="protein sequence ID" value="MBJ7594397.1"/>
    <property type="molecule type" value="Genomic_DNA"/>
</dbReference>
<evidence type="ECO:0000256" key="2">
    <source>
        <dbReference type="ARBA" id="ARBA00022692"/>
    </source>
</evidence>
<dbReference type="EMBL" id="QHBU01000037">
    <property type="protein sequence ID" value="PZR83389.1"/>
    <property type="molecule type" value="Genomic_DNA"/>
</dbReference>
<dbReference type="Proteomes" id="UP000606991">
    <property type="component" value="Unassembled WGS sequence"/>
</dbReference>
<keyword evidence="2 5" id="KW-0812">Transmembrane</keyword>
<keyword evidence="3 5" id="KW-1133">Transmembrane helix</keyword>
<evidence type="ECO:0000256" key="4">
    <source>
        <dbReference type="ARBA" id="ARBA00023136"/>
    </source>
</evidence>
<evidence type="ECO:0000256" key="3">
    <source>
        <dbReference type="ARBA" id="ARBA00022989"/>
    </source>
</evidence>